<reference evidence="2" key="2">
    <citation type="journal article" date="2021" name="PeerJ">
        <title>Extensive microbial diversity within the chicken gut microbiome revealed by metagenomics and culture.</title>
        <authorList>
            <person name="Gilroy R."/>
            <person name="Ravi A."/>
            <person name="Getino M."/>
            <person name="Pursley I."/>
            <person name="Horton D.L."/>
            <person name="Alikhan N.F."/>
            <person name="Baker D."/>
            <person name="Gharbi K."/>
            <person name="Hall N."/>
            <person name="Watson M."/>
            <person name="Adriaenssens E.M."/>
            <person name="Foster-Nyarko E."/>
            <person name="Jarju S."/>
            <person name="Secka A."/>
            <person name="Antonio M."/>
            <person name="Oren A."/>
            <person name="Chaudhuri R.R."/>
            <person name="La Ragione R."/>
            <person name="Hildebrand F."/>
            <person name="Pallen M.J."/>
        </authorList>
    </citation>
    <scope>NUCLEOTIDE SEQUENCE</scope>
    <source>
        <strain evidence="2">CHK189-12415</strain>
    </source>
</reference>
<evidence type="ECO:0000313" key="2">
    <source>
        <dbReference type="EMBL" id="HIR61714.1"/>
    </source>
</evidence>
<accession>A0A9D1DZM0</accession>
<protein>
    <submittedName>
        <fullName evidence="2">DUF4358 domain-containing protein</fullName>
    </submittedName>
</protein>
<sequence>MKKTWLAALTAALLLTSCSGNTTKDVDIDALAEQIVQTVAFDDTLEAIDDSMIPMLYDIDGYTDAVLYKGSGATAEEVALFKMESVSDAETACEGAKAHIQSQIDAYESYMPDEVSRLEDAVVRQDGTYVSIVVSADSDAAQKLLDDSF</sequence>
<dbReference type="InterPro" id="IPR025648">
    <property type="entry name" value="DUF4358"/>
</dbReference>
<evidence type="ECO:0000313" key="3">
    <source>
        <dbReference type="Proteomes" id="UP000824241"/>
    </source>
</evidence>
<dbReference type="Proteomes" id="UP000824241">
    <property type="component" value="Unassembled WGS sequence"/>
</dbReference>
<comment type="caution">
    <text evidence="2">The sequence shown here is derived from an EMBL/GenBank/DDBJ whole genome shotgun (WGS) entry which is preliminary data.</text>
</comment>
<proteinExistence type="predicted"/>
<feature type="signal peptide" evidence="1">
    <location>
        <begin position="1"/>
        <end position="24"/>
    </location>
</feature>
<evidence type="ECO:0000256" key="1">
    <source>
        <dbReference type="SAM" id="SignalP"/>
    </source>
</evidence>
<dbReference type="Pfam" id="PF14270">
    <property type="entry name" value="DUF4358"/>
    <property type="match status" value="1"/>
</dbReference>
<feature type="chain" id="PRO_5039084842" evidence="1">
    <location>
        <begin position="25"/>
        <end position="149"/>
    </location>
</feature>
<dbReference type="EMBL" id="DVHA01000296">
    <property type="protein sequence ID" value="HIR61714.1"/>
    <property type="molecule type" value="Genomic_DNA"/>
</dbReference>
<name>A0A9D1DZM0_9FIRM</name>
<reference evidence="2" key="1">
    <citation type="submission" date="2020-10" db="EMBL/GenBank/DDBJ databases">
        <authorList>
            <person name="Gilroy R."/>
        </authorList>
    </citation>
    <scope>NUCLEOTIDE SEQUENCE</scope>
    <source>
        <strain evidence="2">CHK189-12415</strain>
    </source>
</reference>
<dbReference type="PROSITE" id="PS51257">
    <property type="entry name" value="PROKAR_LIPOPROTEIN"/>
    <property type="match status" value="1"/>
</dbReference>
<keyword evidence="1" id="KW-0732">Signal</keyword>
<organism evidence="2 3">
    <name type="scientific">Candidatus Faecivivens stercoravium</name>
    <dbReference type="NCBI Taxonomy" id="2840803"/>
    <lineage>
        <taxon>Bacteria</taxon>
        <taxon>Bacillati</taxon>
        <taxon>Bacillota</taxon>
        <taxon>Clostridia</taxon>
        <taxon>Eubacteriales</taxon>
        <taxon>Oscillospiraceae</taxon>
        <taxon>Oscillospiraceae incertae sedis</taxon>
        <taxon>Candidatus Faecivivens</taxon>
    </lineage>
</organism>
<gene>
    <name evidence="2" type="ORF">IAB37_09095</name>
</gene>
<dbReference type="AlphaFoldDB" id="A0A9D1DZM0"/>